<dbReference type="InterPro" id="IPR036508">
    <property type="entry name" value="Chitin-bd_dom_sf"/>
</dbReference>
<feature type="chain" id="PRO_5042520963" evidence="2">
    <location>
        <begin position="25"/>
        <end position="845"/>
    </location>
</feature>
<reference evidence="4" key="1">
    <citation type="submission" date="2025-08" db="UniProtKB">
        <authorList>
            <consortium name="RefSeq"/>
        </authorList>
    </citation>
    <scope>IDENTIFICATION</scope>
</reference>
<dbReference type="CTD" id="40970"/>
<keyword evidence="2" id="KW-0732">Signal</keyword>
<feature type="signal peptide" evidence="2">
    <location>
        <begin position="1"/>
        <end position="24"/>
    </location>
</feature>
<dbReference type="RefSeq" id="XP_013166363.1">
    <property type="nucleotide sequence ID" value="XM_013310909.1"/>
</dbReference>
<dbReference type="InterPro" id="IPR002557">
    <property type="entry name" value="Chitin-bd_dom"/>
</dbReference>
<gene>
    <name evidence="4" type="primary">LOC106116861</name>
</gene>
<dbReference type="Gene3D" id="2.170.140.10">
    <property type="entry name" value="Chitin binding domain"/>
    <property type="match status" value="1"/>
</dbReference>
<dbReference type="InterPro" id="IPR052976">
    <property type="entry name" value="Scoloptoxin-like"/>
</dbReference>
<evidence type="ECO:0000256" key="2">
    <source>
        <dbReference type="SAM" id="SignalP"/>
    </source>
</evidence>
<dbReference type="AlphaFoldDB" id="A0AAJ6Z6S5"/>
<evidence type="ECO:0000259" key="3">
    <source>
        <dbReference type="PROSITE" id="PS50940"/>
    </source>
</evidence>
<dbReference type="Pfam" id="PF01607">
    <property type="entry name" value="CBM_14"/>
    <property type="match status" value="1"/>
</dbReference>
<proteinExistence type="predicted"/>
<dbReference type="PANTHER" id="PTHR22933">
    <property type="entry name" value="FI18007P1-RELATED"/>
    <property type="match status" value="1"/>
</dbReference>
<dbReference type="PANTHER" id="PTHR22933:SF32">
    <property type="entry name" value="MIND THE GAP, ISOFORM E"/>
    <property type="match status" value="1"/>
</dbReference>
<dbReference type="PROSITE" id="PS50940">
    <property type="entry name" value="CHIT_BIND_II"/>
    <property type="match status" value="1"/>
</dbReference>
<dbReference type="SUPFAM" id="SSF57625">
    <property type="entry name" value="Invertebrate chitin-binding proteins"/>
    <property type="match status" value="1"/>
</dbReference>
<dbReference type="KEGG" id="pxu:106116861"/>
<protein>
    <submittedName>
        <fullName evidence="4">Uncharacterized protein LOC106116861 isoform X1</fullName>
    </submittedName>
</protein>
<feature type="compositionally biased region" description="Polar residues" evidence="1">
    <location>
        <begin position="671"/>
        <end position="680"/>
    </location>
</feature>
<sequence>MQSSLFLWGGLVIVLGVLIDITQPLCVLESDFGFKINCAFKKSGLFRVRNLGGIKAHASLGFSLGDELGFEQSLTNLDPSRRRSVSFKNGAPNVIVDSSNRTPAKQEKRGKQNRIMMRPVSFAARPNQAAMDKLSSLHRRVSSTMQPIVVPTIASPSTMTMAKPAITLAKPMPMGVPPFRPLPPKEDTLKVLPIASTQAYSPLAAPQSKGPGLAYPSENIHSSQDNISKMVSHMTAIQYGQTFPSSITPTPIINTRIYTVPTPVNPFVPMPVAAPPTQAISVVPAPGFHNSQFPSDTNSNSFRKTINPFSNFVDPQTQEASQYPNTKKVDDYNTISGYGDDTALKFSKEDINEKIAEIAKAGNISMEAVEAAIALRQQQLLNKYANIPIPTTPSTLTTTTEELPVFQTQPEPEIVVASVQQKPKRNPTTGKVMNAPREYYPVGYEKNFDDHFQSKVDLPDTNFHCGDQKYFPGLYGDESLGCMVFHVCALTDDGLVMKSFLCPESTLFDQTILKCNWWFYVDCKNTVRLYDTNIPVSKSYQLMKALTFFSSYKKEMQDGNSMNPEDVDGIKEAITILENQDTNTAQSNVAESIQIVTPQPIIIDERNNHRTQYSETIAPVYRGTREFTNSTARRNARRNVTNSQETKDDDFKLITVNANMNFTKPSGFALTENSPKNSAESTEKKYRRRMTLRYSPSTQETTSTTTFKPLELTTFTSSLIEIMKQEIQPIENLSSQVKQEKLTDQIDQTIVNDSETNSPIKRFYRSSAESYKDEQEFEIVNDKKIQIVRPTTTAQLVGQNPTPTGAIAKLDEAVLGSSTQRLRKHTTIVVPEKTGVFPSPDRPET</sequence>
<feature type="domain" description="Chitin-binding type-2" evidence="3">
    <location>
        <begin position="462"/>
        <end position="525"/>
    </location>
</feature>
<name>A0AAJ6Z6S5_PAPXU</name>
<evidence type="ECO:0000313" key="4">
    <source>
        <dbReference type="RefSeq" id="XP_013166363.1"/>
    </source>
</evidence>
<dbReference type="GO" id="GO:0005576">
    <property type="term" value="C:extracellular region"/>
    <property type="evidence" value="ECO:0007669"/>
    <property type="project" value="InterPro"/>
</dbReference>
<evidence type="ECO:0000256" key="1">
    <source>
        <dbReference type="SAM" id="MobiDB-lite"/>
    </source>
</evidence>
<dbReference type="GeneID" id="106116861"/>
<dbReference type="Proteomes" id="UP000694872">
    <property type="component" value="Unplaced"/>
</dbReference>
<accession>A0AAJ6Z6S5</accession>
<dbReference type="GO" id="GO:0008061">
    <property type="term" value="F:chitin binding"/>
    <property type="evidence" value="ECO:0007669"/>
    <property type="project" value="InterPro"/>
</dbReference>
<feature type="region of interest" description="Disordered" evidence="1">
    <location>
        <begin position="666"/>
        <end position="686"/>
    </location>
</feature>
<organism evidence="4">
    <name type="scientific">Papilio xuthus</name>
    <name type="common">Asian swallowtail butterfly</name>
    <dbReference type="NCBI Taxonomy" id="66420"/>
    <lineage>
        <taxon>Eukaryota</taxon>
        <taxon>Metazoa</taxon>
        <taxon>Ecdysozoa</taxon>
        <taxon>Arthropoda</taxon>
        <taxon>Hexapoda</taxon>
        <taxon>Insecta</taxon>
        <taxon>Pterygota</taxon>
        <taxon>Neoptera</taxon>
        <taxon>Endopterygota</taxon>
        <taxon>Lepidoptera</taxon>
        <taxon>Glossata</taxon>
        <taxon>Ditrysia</taxon>
        <taxon>Papilionoidea</taxon>
        <taxon>Papilionidae</taxon>
        <taxon>Papilioninae</taxon>
        <taxon>Papilio</taxon>
    </lineage>
</organism>